<dbReference type="InterPro" id="IPR013106">
    <property type="entry name" value="Ig_V-set"/>
</dbReference>
<proteinExistence type="predicted"/>
<feature type="transmembrane region" description="Helical" evidence="1">
    <location>
        <begin position="235"/>
        <end position="257"/>
    </location>
</feature>
<dbReference type="InterPro" id="IPR007110">
    <property type="entry name" value="Ig-like_dom"/>
</dbReference>
<protein>
    <recommendedName>
        <fullName evidence="2">Ig-like domain-containing protein</fullName>
    </recommendedName>
</protein>
<organism evidence="3 4">
    <name type="scientific">Periophthalmus magnuspinnatus</name>
    <dbReference type="NCBI Taxonomy" id="409849"/>
    <lineage>
        <taxon>Eukaryota</taxon>
        <taxon>Metazoa</taxon>
        <taxon>Chordata</taxon>
        <taxon>Craniata</taxon>
        <taxon>Vertebrata</taxon>
        <taxon>Euteleostomi</taxon>
        <taxon>Actinopterygii</taxon>
        <taxon>Neopterygii</taxon>
        <taxon>Teleostei</taxon>
        <taxon>Neoteleostei</taxon>
        <taxon>Acanthomorphata</taxon>
        <taxon>Gobiaria</taxon>
        <taxon>Gobiiformes</taxon>
        <taxon>Gobioidei</taxon>
        <taxon>Gobiidae</taxon>
        <taxon>Oxudercinae</taxon>
        <taxon>Periophthalmus</taxon>
    </lineage>
</organism>
<feature type="domain" description="Ig-like" evidence="2">
    <location>
        <begin position="141"/>
        <end position="233"/>
    </location>
</feature>
<dbReference type="Pfam" id="PF07686">
    <property type="entry name" value="V-set"/>
    <property type="match status" value="1"/>
</dbReference>
<evidence type="ECO:0000313" key="3">
    <source>
        <dbReference type="Ensembl" id="ENSPMGP00000027847.1"/>
    </source>
</evidence>
<feature type="domain" description="Ig-like" evidence="2">
    <location>
        <begin position="42"/>
        <end position="126"/>
    </location>
</feature>
<dbReference type="SMART" id="SM00409">
    <property type="entry name" value="IG"/>
    <property type="match status" value="2"/>
</dbReference>
<keyword evidence="4" id="KW-1185">Reference proteome</keyword>
<keyword evidence="1" id="KW-0812">Transmembrane</keyword>
<dbReference type="Gene3D" id="2.60.40.10">
    <property type="entry name" value="Immunoglobulins"/>
    <property type="match status" value="2"/>
</dbReference>
<evidence type="ECO:0000313" key="4">
    <source>
        <dbReference type="Proteomes" id="UP000261520"/>
    </source>
</evidence>
<name>A0A3B4BH55_9GOBI</name>
<evidence type="ECO:0000256" key="1">
    <source>
        <dbReference type="SAM" id="Phobius"/>
    </source>
</evidence>
<dbReference type="Proteomes" id="UP000261520">
    <property type="component" value="Unplaced"/>
</dbReference>
<feature type="transmembrane region" description="Helical" evidence="1">
    <location>
        <begin position="269"/>
        <end position="286"/>
    </location>
</feature>
<dbReference type="InterPro" id="IPR003599">
    <property type="entry name" value="Ig_sub"/>
</dbReference>
<sequence length="287" mass="32342">MKTNTFLPYDLKKILYIFHFVVCFFAVAAQFQFGSYQKVRLGDKLQVKCKVDKGWNSLVWYKLDTNWRLQMIALEVSPSGLSINNYQSTVESYDTGSTLTVPDVTSEHTGTYYCGINKNAHYLDFSAGTVVVVEGESRSMQSVVQSPDYIKVQPGDSVTLNCSFNTNLCPKENTSLTWIKSDSASQMASWNTGIMSTSCEKRDTGETSCVSNLPLIWKDISSAEDETYFCSLSPAGVVLIVVSVAFAVTVLVLVRLMRKNKKQTRGTSYIHYFITYFYLLNLFLWTV</sequence>
<dbReference type="InterPro" id="IPR013783">
    <property type="entry name" value="Ig-like_fold"/>
</dbReference>
<dbReference type="AlphaFoldDB" id="A0A3B4BH55"/>
<feature type="transmembrane region" description="Helical" evidence="1">
    <location>
        <begin position="14"/>
        <end position="33"/>
    </location>
</feature>
<accession>A0A3B4BH55</accession>
<keyword evidence="1" id="KW-1133">Transmembrane helix</keyword>
<reference evidence="3" key="1">
    <citation type="submission" date="2025-08" db="UniProtKB">
        <authorList>
            <consortium name="Ensembl"/>
        </authorList>
    </citation>
    <scope>IDENTIFICATION</scope>
</reference>
<dbReference type="PROSITE" id="PS50835">
    <property type="entry name" value="IG_LIKE"/>
    <property type="match status" value="2"/>
</dbReference>
<dbReference type="PANTHER" id="PTHR46013:SF4">
    <property type="entry name" value="B-CELL RECEPTOR CD22-RELATED"/>
    <property type="match status" value="1"/>
</dbReference>
<reference evidence="3" key="2">
    <citation type="submission" date="2025-09" db="UniProtKB">
        <authorList>
            <consortium name="Ensembl"/>
        </authorList>
    </citation>
    <scope>IDENTIFICATION</scope>
</reference>
<dbReference type="SUPFAM" id="SSF48726">
    <property type="entry name" value="Immunoglobulin"/>
    <property type="match status" value="2"/>
</dbReference>
<evidence type="ECO:0000259" key="2">
    <source>
        <dbReference type="PROSITE" id="PS50835"/>
    </source>
</evidence>
<dbReference type="InterPro" id="IPR036179">
    <property type="entry name" value="Ig-like_dom_sf"/>
</dbReference>
<dbReference type="Ensembl" id="ENSPMGT00000029661.1">
    <property type="protein sequence ID" value="ENSPMGP00000027847.1"/>
    <property type="gene ID" value="ENSPMGG00000022466.1"/>
</dbReference>
<dbReference type="PANTHER" id="PTHR46013">
    <property type="entry name" value="VASCULAR CELL ADHESION MOLECULE 1"/>
    <property type="match status" value="1"/>
</dbReference>
<keyword evidence="1" id="KW-0472">Membrane</keyword>